<reference evidence="2" key="1">
    <citation type="submission" date="2020-03" db="EMBL/GenBank/DDBJ databases">
        <title>The deep terrestrial virosphere.</title>
        <authorList>
            <person name="Holmfeldt K."/>
            <person name="Nilsson E."/>
            <person name="Simone D."/>
            <person name="Lopez-Fernandez M."/>
            <person name="Wu X."/>
            <person name="de Brujin I."/>
            <person name="Lundin D."/>
            <person name="Andersson A."/>
            <person name="Bertilsson S."/>
            <person name="Dopson M."/>
        </authorList>
    </citation>
    <scope>NUCLEOTIDE SEQUENCE</scope>
    <source>
        <strain evidence="1">MM415A00950</strain>
        <strain evidence="2">MM415B02122</strain>
    </source>
</reference>
<dbReference type="EMBL" id="MT142619">
    <property type="protein sequence ID" value="QJA86174.1"/>
    <property type="molecule type" value="Genomic_DNA"/>
</dbReference>
<sequence>MDDIKRWSTQELSDYIRLFDTAEARENVVKELMASKILNDFLNTTHGRLILNSTIDGVRSNMMKIVRLSIENAAKNTGEITQSALQINVAYDFMHGIATTLTRGEDHETKMRKE</sequence>
<protein>
    <submittedName>
        <fullName evidence="2">Uncharacterized protein</fullName>
    </submittedName>
</protein>
<accession>A0A6M3KXH2</accession>
<organism evidence="2">
    <name type="scientific">viral metagenome</name>
    <dbReference type="NCBI Taxonomy" id="1070528"/>
    <lineage>
        <taxon>unclassified sequences</taxon>
        <taxon>metagenomes</taxon>
        <taxon>organismal metagenomes</taxon>
    </lineage>
</organism>
<name>A0A6M3KXH2_9ZZZZ</name>
<gene>
    <name evidence="1" type="ORF">MM415A00950_0007</name>
    <name evidence="2" type="ORF">MM415B02122_0014</name>
</gene>
<dbReference type="EMBL" id="MT142364">
    <property type="protein sequence ID" value="QJA79033.1"/>
    <property type="molecule type" value="Genomic_DNA"/>
</dbReference>
<proteinExistence type="predicted"/>
<evidence type="ECO:0000313" key="1">
    <source>
        <dbReference type="EMBL" id="QJA79033.1"/>
    </source>
</evidence>
<dbReference type="AlphaFoldDB" id="A0A6M3KXH2"/>
<evidence type="ECO:0000313" key="2">
    <source>
        <dbReference type="EMBL" id="QJA86174.1"/>
    </source>
</evidence>